<gene>
    <name evidence="1" type="ORF">MVEN_02574600</name>
</gene>
<dbReference type="AlphaFoldDB" id="A0A8H6U259"/>
<protein>
    <submittedName>
        <fullName evidence="1">Uncharacterized protein</fullName>
    </submittedName>
</protein>
<evidence type="ECO:0000313" key="1">
    <source>
        <dbReference type="EMBL" id="KAF7328170.1"/>
    </source>
</evidence>
<evidence type="ECO:0000313" key="2">
    <source>
        <dbReference type="Proteomes" id="UP000620124"/>
    </source>
</evidence>
<accession>A0A8H6U259</accession>
<dbReference type="OrthoDB" id="3044989at2759"/>
<sequence length="141" mass="16288">MLGLCLRSYWIGMASTTLLYTLREAQLLFWVSHAGHCRGARYRHAIGLKSYTVLFTIQFFILRGPYLKLPNFGLVNSGIFWRSYQHHGMELGAQVFLSLVGHLFISQPRFWVLTLVETRFSDPLYASCIHQNYVMQAQAII</sequence>
<proteinExistence type="predicted"/>
<dbReference type="EMBL" id="JACAZI010000038">
    <property type="protein sequence ID" value="KAF7328170.1"/>
    <property type="molecule type" value="Genomic_DNA"/>
</dbReference>
<comment type="caution">
    <text evidence="1">The sequence shown here is derived from an EMBL/GenBank/DDBJ whole genome shotgun (WGS) entry which is preliminary data.</text>
</comment>
<name>A0A8H6U259_9AGAR</name>
<reference evidence="1" key="1">
    <citation type="submission" date="2020-05" db="EMBL/GenBank/DDBJ databases">
        <title>Mycena genomes resolve the evolution of fungal bioluminescence.</title>
        <authorList>
            <person name="Tsai I.J."/>
        </authorList>
    </citation>
    <scope>NUCLEOTIDE SEQUENCE</scope>
    <source>
        <strain evidence="1">CCC161011</strain>
    </source>
</reference>
<dbReference type="Proteomes" id="UP000620124">
    <property type="component" value="Unassembled WGS sequence"/>
</dbReference>
<keyword evidence="2" id="KW-1185">Reference proteome</keyword>
<organism evidence="1 2">
    <name type="scientific">Mycena venus</name>
    <dbReference type="NCBI Taxonomy" id="2733690"/>
    <lineage>
        <taxon>Eukaryota</taxon>
        <taxon>Fungi</taxon>
        <taxon>Dikarya</taxon>
        <taxon>Basidiomycota</taxon>
        <taxon>Agaricomycotina</taxon>
        <taxon>Agaricomycetes</taxon>
        <taxon>Agaricomycetidae</taxon>
        <taxon>Agaricales</taxon>
        <taxon>Marasmiineae</taxon>
        <taxon>Mycenaceae</taxon>
        <taxon>Mycena</taxon>
    </lineage>
</organism>